<feature type="chain" id="PRO_5043054874" evidence="1">
    <location>
        <begin position="28"/>
        <end position="122"/>
    </location>
</feature>
<dbReference type="EMBL" id="JAXCGZ010022699">
    <property type="protein sequence ID" value="KAK7026769.1"/>
    <property type="molecule type" value="Genomic_DNA"/>
</dbReference>
<evidence type="ECO:0000313" key="3">
    <source>
        <dbReference type="Proteomes" id="UP001381693"/>
    </source>
</evidence>
<sequence length="122" mass="14115">MKDYFGDVQLLFLFLLLFVDNPKGTYTRCNLRQPDCIVSVDHYQPIDDPIWSDQTRSVQLSQGQIAPYMGTRTDRGLVIQNETENIFCRLLWHEGEHGRSILAPVPHPLRFQNIRLTVCALV</sequence>
<keyword evidence="3" id="KW-1185">Reference proteome</keyword>
<feature type="signal peptide" evidence="1">
    <location>
        <begin position="1"/>
        <end position="27"/>
    </location>
</feature>
<accession>A0AAN8WK23</accession>
<dbReference type="Proteomes" id="UP001381693">
    <property type="component" value="Unassembled WGS sequence"/>
</dbReference>
<proteinExistence type="predicted"/>
<evidence type="ECO:0000313" key="2">
    <source>
        <dbReference type="EMBL" id="KAK7026769.1"/>
    </source>
</evidence>
<name>A0AAN8WK23_HALRR</name>
<gene>
    <name evidence="2" type="ORF">SK128_012189</name>
</gene>
<evidence type="ECO:0000256" key="1">
    <source>
        <dbReference type="SAM" id="SignalP"/>
    </source>
</evidence>
<reference evidence="2 3" key="1">
    <citation type="submission" date="2023-11" db="EMBL/GenBank/DDBJ databases">
        <title>Halocaridina rubra genome assembly.</title>
        <authorList>
            <person name="Smith C."/>
        </authorList>
    </citation>
    <scope>NUCLEOTIDE SEQUENCE [LARGE SCALE GENOMIC DNA]</scope>
    <source>
        <strain evidence="2">EP-1</strain>
        <tissue evidence="2">Whole</tissue>
    </source>
</reference>
<dbReference type="AlphaFoldDB" id="A0AAN8WK23"/>
<keyword evidence="1" id="KW-0732">Signal</keyword>
<protein>
    <submittedName>
        <fullName evidence="2">Uncharacterized protein</fullName>
    </submittedName>
</protein>
<organism evidence="2 3">
    <name type="scientific">Halocaridina rubra</name>
    <name type="common">Hawaiian red shrimp</name>
    <dbReference type="NCBI Taxonomy" id="373956"/>
    <lineage>
        <taxon>Eukaryota</taxon>
        <taxon>Metazoa</taxon>
        <taxon>Ecdysozoa</taxon>
        <taxon>Arthropoda</taxon>
        <taxon>Crustacea</taxon>
        <taxon>Multicrustacea</taxon>
        <taxon>Malacostraca</taxon>
        <taxon>Eumalacostraca</taxon>
        <taxon>Eucarida</taxon>
        <taxon>Decapoda</taxon>
        <taxon>Pleocyemata</taxon>
        <taxon>Caridea</taxon>
        <taxon>Atyoidea</taxon>
        <taxon>Atyidae</taxon>
        <taxon>Halocaridina</taxon>
    </lineage>
</organism>
<comment type="caution">
    <text evidence="2">The sequence shown here is derived from an EMBL/GenBank/DDBJ whole genome shotgun (WGS) entry which is preliminary data.</text>
</comment>